<dbReference type="SUPFAM" id="SSF53335">
    <property type="entry name" value="S-adenosyl-L-methionine-dependent methyltransferases"/>
    <property type="match status" value="1"/>
</dbReference>
<dbReference type="CDD" id="cd02440">
    <property type="entry name" value="AdoMet_MTases"/>
    <property type="match status" value="1"/>
</dbReference>
<name>A0ABS1BU66_9NEIS</name>
<dbReference type="Gene3D" id="3.40.50.150">
    <property type="entry name" value="Vaccinia Virus protein VP39"/>
    <property type="match status" value="1"/>
</dbReference>
<evidence type="ECO:0000256" key="1">
    <source>
        <dbReference type="ARBA" id="ARBA00005369"/>
    </source>
</evidence>
<evidence type="ECO:0000256" key="3">
    <source>
        <dbReference type="ARBA" id="ARBA00030757"/>
    </source>
</evidence>
<keyword evidence="5" id="KW-1185">Reference proteome</keyword>
<organism evidence="4 5">
    <name type="scientific">Kingella bonacorsii</name>
    <dbReference type="NCBI Taxonomy" id="2796361"/>
    <lineage>
        <taxon>Bacteria</taxon>
        <taxon>Pseudomonadati</taxon>
        <taxon>Pseudomonadota</taxon>
        <taxon>Betaproteobacteria</taxon>
        <taxon>Neisseriales</taxon>
        <taxon>Neisseriaceae</taxon>
        <taxon>Kingella</taxon>
    </lineage>
</organism>
<proteinExistence type="inferred from homology"/>
<evidence type="ECO:0000313" key="4">
    <source>
        <dbReference type="EMBL" id="MBK0396787.1"/>
    </source>
</evidence>
<comment type="similarity">
    <text evidence="1">Belongs to the methyltransferase superfamily. L-isoaspartyl/D-aspartyl protein methyltransferase family.</text>
</comment>
<dbReference type="InterPro" id="IPR000682">
    <property type="entry name" value="PCMT"/>
</dbReference>
<sequence length="222" mass="24397">MNFEQARFNMVEQQIRPWDVLDFDVLDALQDIPRELFVQPSQQGYAYADLALPLPNGSQMLEPKIVGRMAQGLALKKHERVLEIGTGSGYATAVLAKLAGNVTTCDIDPSQLNTAQAILKGLQLDNIQYQAIDGLNALPADARFDAIYIGGSLKTIPQQLFPHLNNGGRMVVVVGSEPVQRCVRVTRDGDTFSEKVLFDTLITPLQDGDNAGWYKATGKFTF</sequence>
<gene>
    <name evidence="4" type="ORF">JDW22_09440</name>
</gene>
<dbReference type="PANTHER" id="PTHR11579">
    <property type="entry name" value="PROTEIN-L-ISOASPARTATE O-METHYLTRANSFERASE"/>
    <property type="match status" value="1"/>
</dbReference>
<dbReference type="InterPro" id="IPR029063">
    <property type="entry name" value="SAM-dependent_MTases_sf"/>
</dbReference>
<dbReference type="EMBL" id="JAEHNZ010000003">
    <property type="protein sequence ID" value="MBK0396787.1"/>
    <property type="molecule type" value="Genomic_DNA"/>
</dbReference>
<dbReference type="PANTHER" id="PTHR11579:SF18">
    <property type="entry name" value="PROTEIN-L-ISOASPARTATE O-METHYLTRANSFERASE"/>
    <property type="match status" value="1"/>
</dbReference>
<dbReference type="RefSeq" id="WP_200522853.1">
    <property type="nucleotide sequence ID" value="NZ_JAEHNZ010000003.1"/>
</dbReference>
<comment type="caution">
    <text evidence="4">The sequence shown here is derived from an EMBL/GenBank/DDBJ whole genome shotgun (WGS) entry which is preliminary data.</text>
</comment>
<evidence type="ECO:0000313" key="5">
    <source>
        <dbReference type="Proteomes" id="UP000614058"/>
    </source>
</evidence>
<protein>
    <recommendedName>
        <fullName evidence="2">Protein-L-isoaspartate O-methyltransferase</fullName>
    </recommendedName>
    <alternativeName>
        <fullName evidence="3">Protein L-isoaspartyl methyltransferase</fullName>
    </alternativeName>
</protein>
<dbReference type="Proteomes" id="UP000614058">
    <property type="component" value="Unassembled WGS sequence"/>
</dbReference>
<evidence type="ECO:0000256" key="2">
    <source>
        <dbReference type="ARBA" id="ARBA00013346"/>
    </source>
</evidence>
<reference evidence="4 5" key="1">
    <citation type="journal article" date="2021" name="Pathogens">
        <title>Isolation and Characterization of Kingella bonacorsii sp. nov., A Novel Kingella Species Detected in a Stable Periodontitis Subject.</title>
        <authorList>
            <person name="Antezack A."/>
            <person name="Boxberger M."/>
            <person name="Rolland C."/>
            <person name="Monnet-Corti V."/>
            <person name="La Scola B."/>
        </authorList>
    </citation>
    <scope>NUCLEOTIDE SEQUENCE [LARGE SCALE GENOMIC DNA]</scope>
    <source>
        <strain evidence="4 5">Marseille-Q4569</strain>
    </source>
</reference>
<dbReference type="Pfam" id="PF01135">
    <property type="entry name" value="PCMT"/>
    <property type="match status" value="1"/>
</dbReference>
<accession>A0ABS1BU66</accession>